<evidence type="ECO:0000256" key="2">
    <source>
        <dbReference type="ARBA" id="ARBA00004370"/>
    </source>
</evidence>
<reference evidence="9 10" key="1">
    <citation type="submission" date="2023-10" db="EMBL/GenBank/DDBJ databases">
        <title>Chromosome-scale genome assembly provides insights into flower coloration mechanisms of Canna indica.</title>
        <authorList>
            <person name="Li C."/>
        </authorList>
    </citation>
    <scope>NUCLEOTIDE SEQUENCE [LARGE SCALE GENOMIC DNA]</scope>
    <source>
        <tissue evidence="9">Flower</tissue>
    </source>
</reference>
<evidence type="ECO:0000313" key="10">
    <source>
        <dbReference type="Proteomes" id="UP001327560"/>
    </source>
</evidence>
<protein>
    <submittedName>
        <fullName evidence="9">Cinnamate 4-hydroxylase</fullName>
    </submittedName>
</protein>
<sequence length="161" mass="18799">MVNNRKMIEEKGSKMEQTTLWSIEWGIVELVNNPTIQRKLRAELDAVLVRDQLAEPDIQRLPYLNAVVKETLRYLMVIPLLVPHMNIHDAKLAGFDIPAESKIVLNAWWLANNPADRKNLEEFRPERFLEEEVKVEANGNDFRFPLRRRSGNRRSAGGRRR</sequence>
<dbReference type="PRINTS" id="PR00463">
    <property type="entry name" value="EP450I"/>
</dbReference>
<comment type="subcellular location">
    <subcellularLocation>
        <location evidence="2">Membrane</location>
    </subcellularLocation>
</comment>
<dbReference type="InterPro" id="IPR036396">
    <property type="entry name" value="Cyt_P450_sf"/>
</dbReference>
<comment type="similarity">
    <text evidence="3">Belongs to the cytochrome P450 family.</text>
</comment>
<evidence type="ECO:0000313" key="9">
    <source>
        <dbReference type="EMBL" id="WOL10035.1"/>
    </source>
</evidence>
<dbReference type="InterPro" id="IPR002401">
    <property type="entry name" value="Cyt_P450_E_grp-I"/>
</dbReference>
<evidence type="ECO:0000256" key="1">
    <source>
        <dbReference type="ARBA" id="ARBA00001971"/>
    </source>
</evidence>
<name>A0AAQ3QJ43_9LILI</name>
<evidence type="ECO:0000256" key="7">
    <source>
        <dbReference type="ARBA" id="ARBA00023004"/>
    </source>
</evidence>
<organism evidence="9 10">
    <name type="scientific">Canna indica</name>
    <name type="common">Indian-shot</name>
    <dbReference type="NCBI Taxonomy" id="4628"/>
    <lineage>
        <taxon>Eukaryota</taxon>
        <taxon>Viridiplantae</taxon>
        <taxon>Streptophyta</taxon>
        <taxon>Embryophyta</taxon>
        <taxon>Tracheophyta</taxon>
        <taxon>Spermatophyta</taxon>
        <taxon>Magnoliopsida</taxon>
        <taxon>Liliopsida</taxon>
        <taxon>Zingiberales</taxon>
        <taxon>Cannaceae</taxon>
        <taxon>Canna</taxon>
    </lineage>
</organism>
<dbReference type="PANTHER" id="PTHR47948:SF1">
    <property type="entry name" value="TRANS-CINNAMATE 4-MONOOXYGENASE"/>
    <property type="match status" value="1"/>
</dbReference>
<accession>A0AAQ3QJ43</accession>
<dbReference type="GO" id="GO:0016020">
    <property type="term" value="C:membrane"/>
    <property type="evidence" value="ECO:0007669"/>
    <property type="project" value="UniProtKB-SubCell"/>
</dbReference>
<keyword evidence="10" id="KW-1185">Reference proteome</keyword>
<dbReference type="GO" id="GO:0005506">
    <property type="term" value="F:iron ion binding"/>
    <property type="evidence" value="ECO:0007669"/>
    <property type="project" value="InterPro"/>
</dbReference>
<dbReference type="GO" id="GO:0009808">
    <property type="term" value="P:lignin metabolic process"/>
    <property type="evidence" value="ECO:0007669"/>
    <property type="project" value="TreeGrafter"/>
</dbReference>
<dbReference type="Gene3D" id="1.10.630.10">
    <property type="entry name" value="Cytochrome P450"/>
    <property type="match status" value="1"/>
</dbReference>
<evidence type="ECO:0000256" key="8">
    <source>
        <dbReference type="ARBA" id="ARBA00023033"/>
    </source>
</evidence>
<dbReference type="Pfam" id="PF00067">
    <property type="entry name" value="p450"/>
    <property type="match status" value="1"/>
</dbReference>
<keyword evidence="4" id="KW-0349">Heme</keyword>
<dbReference type="EMBL" id="CP136895">
    <property type="protein sequence ID" value="WOL10035.1"/>
    <property type="molecule type" value="Genomic_DNA"/>
</dbReference>
<keyword evidence="8" id="KW-0503">Monooxygenase</keyword>
<dbReference type="GO" id="GO:0016710">
    <property type="term" value="F:trans-cinnamate 4-monooxygenase activity"/>
    <property type="evidence" value="ECO:0007669"/>
    <property type="project" value="TreeGrafter"/>
</dbReference>
<gene>
    <name evidence="9" type="ORF">Cni_G18789</name>
</gene>
<dbReference type="GO" id="GO:0020037">
    <property type="term" value="F:heme binding"/>
    <property type="evidence" value="ECO:0007669"/>
    <property type="project" value="InterPro"/>
</dbReference>
<evidence type="ECO:0000256" key="6">
    <source>
        <dbReference type="ARBA" id="ARBA00023002"/>
    </source>
</evidence>
<keyword evidence="6" id="KW-0560">Oxidoreductase</keyword>
<evidence type="ECO:0000256" key="4">
    <source>
        <dbReference type="ARBA" id="ARBA00022617"/>
    </source>
</evidence>
<dbReference type="AlphaFoldDB" id="A0AAQ3QJ43"/>
<dbReference type="PANTHER" id="PTHR47948">
    <property type="entry name" value="TRANS-CINNAMATE 4-MONOOXYGENASE"/>
    <property type="match status" value="1"/>
</dbReference>
<dbReference type="SUPFAM" id="SSF48264">
    <property type="entry name" value="Cytochrome P450"/>
    <property type="match status" value="1"/>
</dbReference>
<keyword evidence="5" id="KW-0479">Metal-binding</keyword>
<comment type="cofactor">
    <cofactor evidence="1">
        <name>heme</name>
        <dbReference type="ChEBI" id="CHEBI:30413"/>
    </cofactor>
</comment>
<dbReference type="InterPro" id="IPR001128">
    <property type="entry name" value="Cyt_P450"/>
</dbReference>
<evidence type="ECO:0000256" key="5">
    <source>
        <dbReference type="ARBA" id="ARBA00022723"/>
    </source>
</evidence>
<keyword evidence="7" id="KW-0408">Iron</keyword>
<evidence type="ECO:0000256" key="3">
    <source>
        <dbReference type="ARBA" id="ARBA00010617"/>
    </source>
</evidence>
<dbReference type="Proteomes" id="UP001327560">
    <property type="component" value="Chromosome 6"/>
</dbReference>
<proteinExistence type="inferred from homology"/>